<protein>
    <submittedName>
        <fullName evidence="3">Response regulator</fullName>
    </submittedName>
</protein>
<evidence type="ECO:0000313" key="3">
    <source>
        <dbReference type="EMBL" id="HGF33035.1"/>
    </source>
</evidence>
<feature type="domain" description="Response regulatory" evidence="2">
    <location>
        <begin position="15"/>
        <end position="132"/>
    </location>
</feature>
<dbReference type="AlphaFoldDB" id="A0A7C3V3P4"/>
<evidence type="ECO:0000256" key="1">
    <source>
        <dbReference type="PROSITE-ProRule" id="PRU00169"/>
    </source>
</evidence>
<gene>
    <name evidence="3" type="ORF">ENW96_01425</name>
</gene>
<dbReference type="InterPro" id="IPR001789">
    <property type="entry name" value="Sig_transdc_resp-reg_receiver"/>
</dbReference>
<sequence>MGEVWVMENINYRMKVLVVDDFATMRKIVRNILKQIGFEDISEAEDGNAALRLIKNEQVGLVVTDWNMPNMSGIDLLREIRQNPQTADIPVLMVTAEGLKDNVLEAVKAGVNNYVVKPFTAEVLQEKIETIFKKQACA</sequence>
<dbReference type="InterPro" id="IPR052048">
    <property type="entry name" value="ST_Response_Regulator"/>
</dbReference>
<accession>A0A7C3V3P4</accession>
<evidence type="ECO:0000259" key="2">
    <source>
        <dbReference type="PROSITE" id="PS50110"/>
    </source>
</evidence>
<dbReference type="PROSITE" id="PS50110">
    <property type="entry name" value="RESPONSE_REGULATORY"/>
    <property type="match status" value="1"/>
</dbReference>
<dbReference type="Gene3D" id="3.40.50.2300">
    <property type="match status" value="1"/>
</dbReference>
<dbReference type="Pfam" id="PF00072">
    <property type="entry name" value="Response_reg"/>
    <property type="match status" value="1"/>
</dbReference>
<dbReference type="PANTHER" id="PTHR43228">
    <property type="entry name" value="TWO-COMPONENT RESPONSE REGULATOR"/>
    <property type="match status" value="1"/>
</dbReference>
<dbReference type="SUPFAM" id="SSF52172">
    <property type="entry name" value="CheY-like"/>
    <property type="match status" value="1"/>
</dbReference>
<dbReference type="GO" id="GO:0000160">
    <property type="term" value="P:phosphorelay signal transduction system"/>
    <property type="evidence" value="ECO:0007669"/>
    <property type="project" value="InterPro"/>
</dbReference>
<comment type="caution">
    <text evidence="3">The sequence shown here is derived from an EMBL/GenBank/DDBJ whole genome shotgun (WGS) entry which is preliminary data.</text>
</comment>
<dbReference type="InterPro" id="IPR011006">
    <property type="entry name" value="CheY-like_superfamily"/>
</dbReference>
<reference evidence="3" key="1">
    <citation type="journal article" date="2020" name="mSystems">
        <title>Genome- and Community-Level Interaction Insights into Carbon Utilization and Element Cycling Functions of Hydrothermarchaeota in Hydrothermal Sediment.</title>
        <authorList>
            <person name="Zhou Z."/>
            <person name="Liu Y."/>
            <person name="Xu W."/>
            <person name="Pan J."/>
            <person name="Luo Z.H."/>
            <person name="Li M."/>
        </authorList>
    </citation>
    <scope>NUCLEOTIDE SEQUENCE [LARGE SCALE GENOMIC DNA]</scope>
    <source>
        <strain evidence="3">SpSt-897</strain>
    </source>
</reference>
<dbReference type="PANTHER" id="PTHR43228:SF1">
    <property type="entry name" value="TWO-COMPONENT RESPONSE REGULATOR ARR22"/>
    <property type="match status" value="1"/>
</dbReference>
<organism evidence="3">
    <name type="scientific">Desulfobacca acetoxidans</name>
    <dbReference type="NCBI Taxonomy" id="60893"/>
    <lineage>
        <taxon>Bacteria</taxon>
        <taxon>Pseudomonadati</taxon>
        <taxon>Thermodesulfobacteriota</taxon>
        <taxon>Desulfobaccia</taxon>
        <taxon>Desulfobaccales</taxon>
        <taxon>Desulfobaccaceae</taxon>
        <taxon>Desulfobacca</taxon>
    </lineage>
</organism>
<feature type="modified residue" description="4-aspartylphosphate" evidence="1">
    <location>
        <position position="65"/>
    </location>
</feature>
<name>A0A7C3V3P4_9BACT</name>
<keyword evidence="1" id="KW-0597">Phosphoprotein</keyword>
<proteinExistence type="predicted"/>
<dbReference type="EMBL" id="DTMF01000039">
    <property type="protein sequence ID" value="HGF33035.1"/>
    <property type="molecule type" value="Genomic_DNA"/>
</dbReference>
<dbReference type="SMART" id="SM00448">
    <property type="entry name" value="REC"/>
    <property type="match status" value="1"/>
</dbReference>